<dbReference type="GO" id="GO:0008233">
    <property type="term" value="F:peptidase activity"/>
    <property type="evidence" value="ECO:0007669"/>
    <property type="project" value="InterPro"/>
</dbReference>
<keyword evidence="3" id="KW-1185">Reference proteome</keyword>
<protein>
    <recommendedName>
        <fullName evidence="1">Peptidase M15C domain-containing protein</fullName>
    </recommendedName>
</protein>
<dbReference type="EMBL" id="CP027845">
    <property type="protein sequence ID" value="AVP87689.1"/>
    <property type="molecule type" value="Genomic_DNA"/>
</dbReference>
<dbReference type="RefSeq" id="WP_106874541.1">
    <property type="nucleotide sequence ID" value="NZ_CP027845.1"/>
</dbReference>
<sequence>MESNIAEAYLKPYPTQITRVTESSIVWKDETHMPLGDIREKTFQERLENPSLFDQISIPYIAGSEGIEKAKEVNYDPGRLRYTPFFKKMYGETEEEVKKNLVKVEWLPKSFAKDDGSPKYIILVTKVNNVSEIISSISSELDDLCLRDDSFKPFLEKPGGTFNWRVIAGTDRMSAHSFGMTIDINVHHSNYWLWDYKKELGLPQDAVVNESDVDMTKFPAYRNKIPYEIVEIFEKHGFIWGGKWFHYDTMHFEYRPELLLENYQTTKVDIDLSGTDGTQIEQVS</sequence>
<dbReference type="OrthoDB" id="9799970at2"/>
<feature type="domain" description="Peptidase M15C" evidence="1">
    <location>
        <begin position="169"/>
        <end position="254"/>
    </location>
</feature>
<accession>A0A2P1P8U1</accession>
<dbReference type="SUPFAM" id="SSF55166">
    <property type="entry name" value="Hedgehog/DD-peptidase"/>
    <property type="match status" value="1"/>
</dbReference>
<dbReference type="Pfam" id="PF13539">
    <property type="entry name" value="Peptidase_M15_4"/>
    <property type="match status" value="1"/>
</dbReference>
<proteinExistence type="predicted"/>
<name>A0A2P1P8U1_9RICK</name>
<evidence type="ECO:0000313" key="2">
    <source>
        <dbReference type="EMBL" id="AVP87689.1"/>
    </source>
</evidence>
<gene>
    <name evidence="2" type="ORF">phytr_7520</name>
</gene>
<dbReference type="Proteomes" id="UP000241762">
    <property type="component" value="Chromosome"/>
</dbReference>
<reference evidence="2 3" key="1">
    <citation type="submission" date="2018-03" db="EMBL/GenBank/DDBJ databases">
        <title>A gene transfer event suggests a long-term partnership between eustigmatophyte algae and a novel lineage of endosymbiotic bacteria.</title>
        <authorList>
            <person name="Yurchenko T."/>
            <person name="Sevcikova T."/>
            <person name="Pribyl P."/>
            <person name="El Karkouri K."/>
            <person name="Klimes V."/>
            <person name="Amaral R."/>
            <person name="Zbrankova V."/>
            <person name="Kim E."/>
            <person name="Raoult D."/>
            <person name="Santos L.M.A."/>
            <person name="Elias M."/>
        </authorList>
    </citation>
    <scope>NUCLEOTIDE SEQUENCE [LARGE SCALE GENOMIC DNA]</scope>
    <source>
        <strain evidence="2">CCALA 838</strain>
    </source>
</reference>
<dbReference type="InterPro" id="IPR039561">
    <property type="entry name" value="Peptidase_M15C"/>
</dbReference>
<evidence type="ECO:0000313" key="3">
    <source>
        <dbReference type="Proteomes" id="UP000241762"/>
    </source>
</evidence>
<dbReference type="KEGG" id="ptc:phytr_7520"/>
<evidence type="ECO:0000259" key="1">
    <source>
        <dbReference type="Pfam" id="PF13539"/>
    </source>
</evidence>
<organism evidence="2 3">
    <name type="scientific">Candidatus Phycorickettsia trachydisci</name>
    <dbReference type="NCBI Taxonomy" id="2115978"/>
    <lineage>
        <taxon>Bacteria</taxon>
        <taxon>Pseudomonadati</taxon>
        <taxon>Pseudomonadota</taxon>
        <taxon>Alphaproteobacteria</taxon>
        <taxon>Rickettsiales</taxon>
        <taxon>Rickettsiaceae</taxon>
        <taxon>Candidatus Phycorickettsia</taxon>
    </lineage>
</organism>
<dbReference type="Gene3D" id="3.30.1380.10">
    <property type="match status" value="1"/>
</dbReference>
<dbReference type="AlphaFoldDB" id="A0A2P1P8U1"/>
<dbReference type="InterPro" id="IPR009045">
    <property type="entry name" value="Zn_M74/Hedgehog-like"/>
</dbReference>